<evidence type="ECO:0000313" key="2">
    <source>
        <dbReference type="Proteomes" id="UP000320766"/>
    </source>
</evidence>
<reference evidence="1 2" key="1">
    <citation type="journal article" date="2019" name="Nat. Microbiol.">
        <title>Wide diversity of methane and short-chain alkane metabolisms in uncultured archaea.</title>
        <authorList>
            <person name="Borrel G."/>
            <person name="Adam P.S."/>
            <person name="McKay L.J."/>
            <person name="Chen L.X."/>
            <person name="Sierra-Garcia I.N."/>
            <person name="Sieber C.M."/>
            <person name="Letourneur Q."/>
            <person name="Ghozlane A."/>
            <person name="Andersen G.L."/>
            <person name="Li W.J."/>
            <person name="Hallam S.J."/>
            <person name="Muyzer G."/>
            <person name="de Oliveira V.M."/>
            <person name="Inskeep W.P."/>
            <person name="Banfield J.F."/>
            <person name="Gribaldo S."/>
        </authorList>
    </citation>
    <scope>NUCLEOTIDE SEQUENCE [LARGE SCALE GENOMIC DNA]</scope>
    <source>
        <strain evidence="1">NM1b</strain>
    </source>
</reference>
<protein>
    <recommendedName>
        <fullName evidence="3">Pyruvate formate lyase-activating protein</fullName>
    </recommendedName>
</protein>
<dbReference type="EMBL" id="RXIL01000055">
    <property type="protein sequence ID" value="RZN70421.1"/>
    <property type="molecule type" value="Genomic_DNA"/>
</dbReference>
<dbReference type="AlphaFoldDB" id="A0A520KXC7"/>
<gene>
    <name evidence="1" type="ORF">EF807_03335</name>
</gene>
<comment type="caution">
    <text evidence="1">The sequence shown here is derived from an EMBL/GenBank/DDBJ whole genome shotgun (WGS) entry which is preliminary data.</text>
</comment>
<evidence type="ECO:0008006" key="3">
    <source>
        <dbReference type="Google" id="ProtNLM"/>
    </source>
</evidence>
<proteinExistence type="predicted"/>
<dbReference type="Pfam" id="PF08735">
    <property type="entry name" value="DUF1786"/>
    <property type="match status" value="1"/>
</dbReference>
<name>A0A520KXC7_9EURY</name>
<sequence length="345" mass="38946">MKCLLIDVGYGTEDILFYNDEEDIEDNIKLVLPSQTRLIAERIRRSKGKEIFLRGYTMGGGPSVKAIREHLKSADVYATREAAMTVRDDLNVVEKMGIKIVGKDFEKNDVIRIDLKDVDLDFLEEIGEKFRFSVQRKIAIAVQDHGHKDGITDREFRFKMIEESLKNGGEMDNFVFAGKVPEYLTRLSSLQKMLKERKYEPLLMDTGPAAIFGCLEDETVSEKENKLIINVGNGHTLAAILAGEKISGIFEHHTRSLTATKLEKFVKKLCDGRLTFKEVFDDGGHGAYIKEVVGFENIDIIAVTGPKRRLLKDGKLKIKTYMAAPHGDMMLTGCYGLLNTFKSLR</sequence>
<dbReference type="Proteomes" id="UP000320766">
    <property type="component" value="Unassembled WGS sequence"/>
</dbReference>
<accession>A0A520KXC7</accession>
<dbReference type="PIRSF" id="PIRSF029129">
    <property type="entry name" value="DUF1786_pyruvate_format-lyase"/>
    <property type="match status" value="1"/>
</dbReference>
<evidence type="ECO:0000313" key="1">
    <source>
        <dbReference type="EMBL" id="RZN70421.1"/>
    </source>
</evidence>
<organism evidence="1 2">
    <name type="scientific">Candidatus Methanolliviera hydrocarbonicum</name>
    <dbReference type="NCBI Taxonomy" id="2491085"/>
    <lineage>
        <taxon>Archaea</taxon>
        <taxon>Methanobacteriati</taxon>
        <taxon>Methanobacteriota</taxon>
        <taxon>Candidatus Methanoliparia</taxon>
        <taxon>Candidatus Methanoliparales</taxon>
        <taxon>Candidatus Methanollivieraceae</taxon>
        <taxon>Candidatus Methanolliviera</taxon>
    </lineage>
</organism>
<dbReference type="InterPro" id="IPR014846">
    <property type="entry name" value="DUF1786_pyruvate_format-lyase"/>
</dbReference>